<dbReference type="RefSeq" id="WP_268004193.1">
    <property type="nucleotide sequence ID" value="NZ_BSUT01000001.1"/>
</dbReference>
<evidence type="ECO:0000313" key="7">
    <source>
        <dbReference type="EMBL" id="WAH41452.1"/>
    </source>
</evidence>
<keyword evidence="2" id="KW-0547">Nucleotide-binding</keyword>
<organism evidence="9 17">
    <name type="scientific">Alicyclobacillus fastidiosus</name>
    <dbReference type="NCBI Taxonomy" id="392011"/>
    <lineage>
        <taxon>Bacteria</taxon>
        <taxon>Bacillati</taxon>
        <taxon>Bacillota</taxon>
        <taxon>Bacilli</taxon>
        <taxon>Bacillales</taxon>
        <taxon>Alicyclobacillaceae</taxon>
        <taxon>Alicyclobacillus</taxon>
    </lineage>
</organism>
<evidence type="ECO:0000313" key="10">
    <source>
        <dbReference type="EMBL" id="WAH42846.1"/>
    </source>
</evidence>
<evidence type="ECO:0000313" key="5">
    <source>
        <dbReference type="EMBL" id="WAH40296.1"/>
    </source>
</evidence>
<evidence type="ECO:0000313" key="6">
    <source>
        <dbReference type="EMBL" id="WAH41348.1"/>
    </source>
</evidence>
<dbReference type="PIRSF" id="PIRSF003073">
    <property type="entry name" value="DNAC_TnpB_IstB"/>
    <property type="match status" value="1"/>
</dbReference>
<evidence type="ECO:0000256" key="3">
    <source>
        <dbReference type="ARBA" id="ARBA00022840"/>
    </source>
</evidence>
<evidence type="ECO:0000313" key="16">
    <source>
        <dbReference type="EMBL" id="WAH44884.1"/>
    </source>
</evidence>
<dbReference type="CDD" id="cd00009">
    <property type="entry name" value="AAA"/>
    <property type="match status" value="1"/>
</dbReference>
<dbReference type="InterPro" id="IPR002611">
    <property type="entry name" value="IstB_ATP-bd"/>
</dbReference>
<dbReference type="NCBIfam" id="NF038214">
    <property type="entry name" value="IS21_help_AAA"/>
    <property type="match status" value="1"/>
</dbReference>
<feature type="domain" description="AAA+ ATPase" evidence="4">
    <location>
        <begin position="97"/>
        <end position="229"/>
    </location>
</feature>
<dbReference type="EMBL" id="CP104067">
    <property type="protein sequence ID" value="WAH41999.1"/>
    <property type="molecule type" value="Genomic_DNA"/>
</dbReference>
<dbReference type="PANTHER" id="PTHR30050:SF4">
    <property type="entry name" value="ATP-BINDING PROTEIN RV3427C IN INSERTION SEQUENCE-RELATED"/>
    <property type="match status" value="1"/>
</dbReference>
<dbReference type="EMBL" id="CP104068">
    <property type="protein sequence ID" value="WAH44884.1"/>
    <property type="molecule type" value="Genomic_DNA"/>
</dbReference>
<accession>A0ABY6ZIQ2</accession>
<sequence>MDRSEIRLEISQYCRQLILSQNAVRLCDLEATPRQEEFLHKVFREELEHRERQRRIRLFQRAAFPVRKTLEGYEFSSLRLPSTLSLDELTSCQFVQEKKNLVLYGPVGTGKTHLAIALGTKACEMGIVTRFFTAASLVTRLSESKRAGSLERIMKELEKAQLVVIDEWGYLPMDREEAQLLFQVVAASYERRSLVITTNLEFSKWGGIFTDDQMAAAMIDRLAHHGQLVVFEGESYRLKHALMRQK</sequence>
<gene>
    <name evidence="9" type="primary">istB</name>
    <name evidence="9" type="ORF">NZD89_00265</name>
    <name evidence="10" type="ORF">NZD89_05300</name>
    <name evidence="11" type="ORF">NZD89_08420</name>
    <name evidence="12" type="ORF">NZD89_10230</name>
    <name evidence="13" type="ORF">NZD89_11950</name>
    <name evidence="14" type="ORF">NZD89_14060</name>
    <name evidence="5" type="ORF">NZD89_18230</name>
    <name evidence="6" type="ORF">NZD89_24365</name>
    <name evidence="7" type="ORF">NZD89_24940</name>
    <name evidence="8" type="ORF">NZD89_26980</name>
    <name evidence="16" type="ORF">NZD89_27955</name>
    <name evidence="15" type="ORF">NZD89_28475</name>
</gene>
<keyword evidence="15" id="KW-0614">Plasmid</keyword>
<evidence type="ECO:0000256" key="1">
    <source>
        <dbReference type="ARBA" id="ARBA00008059"/>
    </source>
</evidence>
<dbReference type="EMBL" id="CP104068">
    <property type="protein sequence ID" value="WAH44795.1"/>
    <property type="molecule type" value="Genomic_DNA"/>
</dbReference>
<dbReference type="EMBL" id="CP104067">
    <property type="protein sequence ID" value="WAH44022.1"/>
    <property type="molecule type" value="Genomic_DNA"/>
</dbReference>
<dbReference type="EMBL" id="CP104067">
    <property type="protein sequence ID" value="WAH41804.1"/>
    <property type="molecule type" value="Genomic_DNA"/>
</dbReference>
<dbReference type="Gene3D" id="3.40.50.300">
    <property type="entry name" value="P-loop containing nucleotide triphosphate hydrolases"/>
    <property type="match status" value="1"/>
</dbReference>
<proteinExistence type="inferred from homology"/>
<dbReference type="EMBL" id="CP104067">
    <property type="protein sequence ID" value="WAH44412.1"/>
    <property type="molecule type" value="Genomic_DNA"/>
</dbReference>
<evidence type="ECO:0000313" key="14">
    <source>
        <dbReference type="EMBL" id="WAH44412.1"/>
    </source>
</evidence>
<dbReference type="EMBL" id="CP104067">
    <property type="protein sequence ID" value="WAH40296.1"/>
    <property type="molecule type" value="Genomic_DNA"/>
</dbReference>
<evidence type="ECO:0000313" key="15">
    <source>
        <dbReference type="EMBL" id="WAH44795.1"/>
    </source>
</evidence>
<dbReference type="EMBL" id="CP104067">
    <property type="protein sequence ID" value="WAH43722.1"/>
    <property type="molecule type" value="Genomic_DNA"/>
</dbReference>
<dbReference type="EMBL" id="CP104067">
    <property type="protein sequence ID" value="WAH41348.1"/>
    <property type="molecule type" value="Genomic_DNA"/>
</dbReference>
<dbReference type="InterPro" id="IPR028350">
    <property type="entry name" value="DNAC/IstB-like"/>
</dbReference>
<evidence type="ECO:0000313" key="11">
    <source>
        <dbReference type="EMBL" id="WAH43397.1"/>
    </source>
</evidence>
<evidence type="ECO:0000256" key="2">
    <source>
        <dbReference type="ARBA" id="ARBA00022741"/>
    </source>
</evidence>
<dbReference type="PANTHER" id="PTHR30050">
    <property type="entry name" value="CHROMOSOMAL REPLICATION INITIATOR PROTEIN DNAA"/>
    <property type="match status" value="1"/>
</dbReference>
<name>A0ABY6ZIQ2_9BACL</name>
<keyword evidence="17" id="KW-1185">Reference proteome</keyword>
<dbReference type="SUPFAM" id="SSF52540">
    <property type="entry name" value="P-loop containing nucleoside triphosphate hydrolases"/>
    <property type="match status" value="1"/>
</dbReference>
<dbReference type="Pfam" id="PF01695">
    <property type="entry name" value="IstB_IS21"/>
    <property type="match status" value="1"/>
</dbReference>
<evidence type="ECO:0000313" key="17">
    <source>
        <dbReference type="Proteomes" id="UP001164761"/>
    </source>
</evidence>
<geneLocation type="plasmid" evidence="15 17">
    <name>unnamed1</name>
</geneLocation>
<dbReference type="InterPro" id="IPR003593">
    <property type="entry name" value="AAA+_ATPase"/>
</dbReference>
<evidence type="ECO:0000313" key="13">
    <source>
        <dbReference type="EMBL" id="WAH44022.1"/>
    </source>
</evidence>
<dbReference type="InterPro" id="IPR027417">
    <property type="entry name" value="P-loop_NTPase"/>
</dbReference>
<dbReference type="SMART" id="SM00382">
    <property type="entry name" value="AAA"/>
    <property type="match status" value="1"/>
</dbReference>
<dbReference type="Proteomes" id="UP001164761">
    <property type="component" value="Plasmid unnamed1"/>
</dbReference>
<keyword evidence="3" id="KW-0067">ATP-binding</keyword>
<reference evidence="9" key="1">
    <citation type="submission" date="2022-08" db="EMBL/GenBank/DDBJ databases">
        <title>Alicyclobacillus fastidiosus DSM 17978, complete genome.</title>
        <authorList>
            <person name="Wang Q."/>
            <person name="Cai R."/>
            <person name="Wang Z."/>
        </authorList>
    </citation>
    <scope>NUCLEOTIDE SEQUENCE</scope>
    <source>
        <strain evidence="9">DSM 17978</strain>
        <plasmid evidence="15">unnamed1</plasmid>
    </source>
</reference>
<dbReference type="EMBL" id="CP104067">
    <property type="protein sequence ID" value="WAH42846.1"/>
    <property type="molecule type" value="Genomic_DNA"/>
</dbReference>
<comment type="similarity">
    <text evidence="1">Belongs to the IS21/IS1162 putative ATP-binding protein family.</text>
</comment>
<evidence type="ECO:0000313" key="12">
    <source>
        <dbReference type="EMBL" id="WAH43722.1"/>
    </source>
</evidence>
<protein>
    <submittedName>
        <fullName evidence="9">IS21-like element helper ATPase IstB</fullName>
    </submittedName>
</protein>
<evidence type="ECO:0000259" key="4">
    <source>
        <dbReference type="SMART" id="SM00382"/>
    </source>
</evidence>
<dbReference type="EMBL" id="CP104067">
    <property type="protein sequence ID" value="WAH43397.1"/>
    <property type="molecule type" value="Genomic_DNA"/>
</dbReference>
<evidence type="ECO:0000313" key="9">
    <source>
        <dbReference type="EMBL" id="WAH41999.1"/>
    </source>
</evidence>
<dbReference type="EMBL" id="CP104067">
    <property type="protein sequence ID" value="WAH41452.1"/>
    <property type="molecule type" value="Genomic_DNA"/>
</dbReference>
<evidence type="ECO:0000313" key="8">
    <source>
        <dbReference type="EMBL" id="WAH41804.1"/>
    </source>
</evidence>
<dbReference type="Proteomes" id="UP001164761">
    <property type="component" value="Chromosome"/>
</dbReference>
<dbReference type="InterPro" id="IPR047661">
    <property type="entry name" value="IstB"/>
</dbReference>